<protein>
    <submittedName>
        <fullName evidence="1">YqeG family HAD IIIA-type phosphatase</fullName>
    </submittedName>
</protein>
<dbReference type="Pfam" id="PF13242">
    <property type="entry name" value="Hydrolase_like"/>
    <property type="match status" value="1"/>
</dbReference>
<sequence length="160" mass="17970">MLFPRAVLPSLLHLTPEWLRARGLKGVILDLDNTLLPYGEEDLPPEFRAWLASLKAEMPLYLLSNALPERFARVQKALGLPGHAPAFKPWFGFRKALKALGLPAKEVAVVGDQVFTDVLGGNLVGAYTVLVPPLREREFFYTRFIRMLETPFRKPWGGTS</sequence>
<keyword evidence="2" id="KW-1185">Reference proteome</keyword>
<reference evidence="1 2" key="1">
    <citation type="submission" date="2024-09" db="EMBL/GenBank/DDBJ databases">
        <authorList>
            <person name="Sun Q."/>
            <person name="Mori K."/>
        </authorList>
    </citation>
    <scope>NUCLEOTIDE SEQUENCE [LARGE SCALE GENOMIC DNA]</scope>
    <source>
        <strain evidence="1 2">NCAIM B.02340</strain>
    </source>
</reference>
<dbReference type="InterPro" id="IPR036412">
    <property type="entry name" value="HAD-like_sf"/>
</dbReference>
<accession>A0ABV6Q132</accession>
<dbReference type="CDD" id="cd16416">
    <property type="entry name" value="HAD_BsYqeG-like"/>
    <property type="match status" value="1"/>
</dbReference>
<evidence type="ECO:0000313" key="1">
    <source>
        <dbReference type="EMBL" id="MFC0594898.1"/>
    </source>
</evidence>
<comment type="caution">
    <text evidence="1">The sequence shown here is derived from an EMBL/GenBank/DDBJ whole genome shotgun (WGS) entry which is preliminary data.</text>
</comment>
<dbReference type="InterPro" id="IPR010021">
    <property type="entry name" value="PGPP1/Gep4"/>
</dbReference>
<dbReference type="Proteomes" id="UP001589830">
    <property type="component" value="Unassembled WGS sequence"/>
</dbReference>
<dbReference type="EMBL" id="JBHLTW010000004">
    <property type="protein sequence ID" value="MFC0594898.1"/>
    <property type="molecule type" value="Genomic_DNA"/>
</dbReference>
<organism evidence="1 2">
    <name type="scientific">Thermus composti</name>
    <dbReference type="NCBI Taxonomy" id="532059"/>
    <lineage>
        <taxon>Bacteria</taxon>
        <taxon>Thermotogati</taxon>
        <taxon>Deinococcota</taxon>
        <taxon>Deinococci</taxon>
        <taxon>Thermales</taxon>
        <taxon>Thermaceae</taxon>
        <taxon>Thermus</taxon>
    </lineage>
</organism>
<dbReference type="Gene3D" id="3.40.50.1000">
    <property type="entry name" value="HAD superfamily/HAD-like"/>
    <property type="match status" value="1"/>
</dbReference>
<dbReference type="NCBIfam" id="TIGR01668">
    <property type="entry name" value="YqeG_hyp_ppase"/>
    <property type="match status" value="1"/>
</dbReference>
<name>A0ABV6Q132_9DEIN</name>
<dbReference type="RefSeq" id="WP_188848083.1">
    <property type="nucleotide sequence ID" value="NZ_BMPJ01000032.1"/>
</dbReference>
<dbReference type="SUPFAM" id="SSF56784">
    <property type="entry name" value="HAD-like"/>
    <property type="match status" value="1"/>
</dbReference>
<evidence type="ECO:0000313" key="2">
    <source>
        <dbReference type="Proteomes" id="UP001589830"/>
    </source>
</evidence>
<gene>
    <name evidence="1" type="ORF">ACFFFP_01695</name>
</gene>
<proteinExistence type="predicted"/>
<dbReference type="InterPro" id="IPR023214">
    <property type="entry name" value="HAD_sf"/>
</dbReference>